<comment type="caution">
    <text evidence="1">The sequence shown here is derived from an EMBL/GenBank/DDBJ whole genome shotgun (WGS) entry which is preliminary data.</text>
</comment>
<sequence>MASSSFLQRSALVIVPAASLVSCIGDGLAPPADVGAARPAVTSSRQLEARGDEIEILGRVGEPVAYAPEPVRRSGAAAAIDYLDTPNLAGLNSHPDAAQPSTVETDVAYGDAAPSTEAAMAAAPLAATGVSEIPPEGVNMDAELGVSTEDELGVGSTAPQPTGKHVAPQILVPQGAMAIAEGATSQPVVDGIGTDNPVPILPMPGQATDSAY</sequence>
<gene>
    <name evidence="1" type="ORF">HHL25_05745</name>
</gene>
<name>A0A7Y0AU98_9HYPH</name>
<evidence type="ECO:0000313" key="2">
    <source>
        <dbReference type="Proteomes" id="UP000541470"/>
    </source>
</evidence>
<accession>A0A7Y0AU98</accession>
<organism evidence="1 2">
    <name type="scientific">Rhizobium terricola</name>
    <dbReference type="NCBI Taxonomy" id="2728849"/>
    <lineage>
        <taxon>Bacteria</taxon>
        <taxon>Pseudomonadati</taxon>
        <taxon>Pseudomonadota</taxon>
        <taxon>Alphaproteobacteria</taxon>
        <taxon>Hyphomicrobiales</taxon>
        <taxon>Rhizobiaceae</taxon>
        <taxon>Rhizobium/Agrobacterium group</taxon>
        <taxon>Rhizobium</taxon>
    </lineage>
</organism>
<reference evidence="1 2" key="1">
    <citation type="submission" date="2020-04" db="EMBL/GenBank/DDBJ databases">
        <title>Rhizobium sp. S-51 isolated from soil.</title>
        <authorList>
            <person name="Dahal R.H."/>
        </authorList>
    </citation>
    <scope>NUCLEOTIDE SEQUENCE [LARGE SCALE GENOMIC DNA]</scope>
    <source>
        <strain evidence="1 2">S-51</strain>
    </source>
</reference>
<protein>
    <submittedName>
        <fullName evidence="1">Uncharacterized protein</fullName>
    </submittedName>
</protein>
<proteinExistence type="predicted"/>
<dbReference type="Proteomes" id="UP000541470">
    <property type="component" value="Unassembled WGS sequence"/>
</dbReference>
<keyword evidence="2" id="KW-1185">Reference proteome</keyword>
<evidence type="ECO:0000313" key="1">
    <source>
        <dbReference type="EMBL" id="NML73627.1"/>
    </source>
</evidence>
<dbReference type="EMBL" id="JABBGK010000001">
    <property type="protein sequence ID" value="NML73627.1"/>
    <property type="molecule type" value="Genomic_DNA"/>
</dbReference>
<dbReference type="AlphaFoldDB" id="A0A7Y0AU98"/>
<dbReference type="RefSeq" id="WP_169588107.1">
    <property type="nucleotide sequence ID" value="NZ_JABBGK010000001.1"/>
</dbReference>